<proteinExistence type="predicted"/>
<reference evidence="3" key="1">
    <citation type="journal article" date="2019" name="Int. J. Syst. Evol. Microbiol.">
        <title>The Global Catalogue of Microorganisms (GCM) 10K type strain sequencing project: providing services to taxonomists for standard genome sequencing and annotation.</title>
        <authorList>
            <consortium name="The Broad Institute Genomics Platform"/>
            <consortium name="The Broad Institute Genome Sequencing Center for Infectious Disease"/>
            <person name="Wu L."/>
            <person name="Ma J."/>
        </authorList>
    </citation>
    <scope>NUCLEOTIDE SEQUENCE [LARGE SCALE GENOMIC DNA]</scope>
    <source>
        <strain evidence="3">JCM 13595</strain>
    </source>
</reference>
<feature type="transmembrane region" description="Helical" evidence="1">
    <location>
        <begin position="27"/>
        <end position="47"/>
    </location>
</feature>
<evidence type="ECO:0000256" key="1">
    <source>
        <dbReference type="SAM" id="Phobius"/>
    </source>
</evidence>
<keyword evidence="1" id="KW-1133">Transmembrane helix</keyword>
<sequence>MIDALIEYINTNPDWVKFINDAYHHRVVNNILMAVFSIATVSTLIFTTTTLVNKKTNSWYAAPTFVAFVGFAICMALMMQDRSELYKSWSVAML</sequence>
<keyword evidence="1" id="KW-0472">Membrane</keyword>
<feature type="transmembrane region" description="Helical" evidence="1">
    <location>
        <begin position="59"/>
        <end position="79"/>
    </location>
</feature>
<dbReference type="RefSeq" id="WP_343956418.1">
    <property type="nucleotide sequence ID" value="NZ_BAAAMN010000014.1"/>
</dbReference>
<keyword evidence="3" id="KW-1185">Reference proteome</keyword>
<evidence type="ECO:0000313" key="2">
    <source>
        <dbReference type="EMBL" id="GAA2030968.1"/>
    </source>
</evidence>
<dbReference type="Proteomes" id="UP001501461">
    <property type="component" value="Unassembled WGS sequence"/>
</dbReference>
<accession>A0ABP5FT64</accession>
<protein>
    <submittedName>
        <fullName evidence="2">Uncharacterized protein</fullName>
    </submittedName>
</protein>
<gene>
    <name evidence="2" type="ORF">GCM10009720_09040</name>
</gene>
<organism evidence="2 3">
    <name type="scientific">Yaniella flava</name>
    <dbReference type="NCBI Taxonomy" id="287930"/>
    <lineage>
        <taxon>Bacteria</taxon>
        <taxon>Bacillati</taxon>
        <taxon>Actinomycetota</taxon>
        <taxon>Actinomycetes</taxon>
        <taxon>Micrococcales</taxon>
        <taxon>Micrococcaceae</taxon>
        <taxon>Yaniella</taxon>
    </lineage>
</organism>
<evidence type="ECO:0000313" key="3">
    <source>
        <dbReference type="Proteomes" id="UP001501461"/>
    </source>
</evidence>
<dbReference type="EMBL" id="BAAAMN010000014">
    <property type="protein sequence ID" value="GAA2030968.1"/>
    <property type="molecule type" value="Genomic_DNA"/>
</dbReference>
<keyword evidence="1" id="KW-0812">Transmembrane</keyword>
<comment type="caution">
    <text evidence="2">The sequence shown here is derived from an EMBL/GenBank/DDBJ whole genome shotgun (WGS) entry which is preliminary data.</text>
</comment>
<name>A0ABP5FT64_9MICC</name>